<organism evidence="2 3">
    <name type="scientific">Ceratopteris richardii</name>
    <name type="common">Triangle waterfern</name>
    <dbReference type="NCBI Taxonomy" id="49495"/>
    <lineage>
        <taxon>Eukaryota</taxon>
        <taxon>Viridiplantae</taxon>
        <taxon>Streptophyta</taxon>
        <taxon>Embryophyta</taxon>
        <taxon>Tracheophyta</taxon>
        <taxon>Polypodiopsida</taxon>
        <taxon>Polypodiidae</taxon>
        <taxon>Polypodiales</taxon>
        <taxon>Pteridineae</taxon>
        <taxon>Pteridaceae</taxon>
        <taxon>Parkerioideae</taxon>
        <taxon>Ceratopteris</taxon>
    </lineage>
</organism>
<evidence type="ECO:0000313" key="3">
    <source>
        <dbReference type="Proteomes" id="UP000825935"/>
    </source>
</evidence>
<dbReference type="Proteomes" id="UP000825935">
    <property type="component" value="Chromosome 38"/>
</dbReference>
<dbReference type="AlphaFoldDB" id="A0A8T2Q3X3"/>
<name>A0A8T2Q3X3_CERRI</name>
<gene>
    <name evidence="2" type="ORF">KP509_38G038000</name>
</gene>
<feature type="compositionally biased region" description="Basic and acidic residues" evidence="1">
    <location>
        <begin position="64"/>
        <end position="78"/>
    </location>
</feature>
<feature type="compositionally biased region" description="Low complexity" evidence="1">
    <location>
        <begin position="50"/>
        <end position="61"/>
    </location>
</feature>
<dbReference type="EMBL" id="CM035443">
    <property type="protein sequence ID" value="KAH7278365.1"/>
    <property type="molecule type" value="Genomic_DNA"/>
</dbReference>
<accession>A0A8T2Q3X3</accession>
<protein>
    <submittedName>
        <fullName evidence="2">Uncharacterized protein</fullName>
    </submittedName>
</protein>
<dbReference type="PANTHER" id="PTHR35306:SF1">
    <property type="entry name" value="VQ DOMAIN-CONTAINING PROTEIN"/>
    <property type="match status" value="1"/>
</dbReference>
<evidence type="ECO:0000256" key="1">
    <source>
        <dbReference type="SAM" id="MobiDB-lite"/>
    </source>
</evidence>
<evidence type="ECO:0000313" key="2">
    <source>
        <dbReference type="EMBL" id="KAH7278365.1"/>
    </source>
</evidence>
<proteinExistence type="predicted"/>
<dbReference type="PANTHER" id="PTHR35306">
    <property type="entry name" value="BNAA03G57290D PROTEIN"/>
    <property type="match status" value="1"/>
</dbReference>
<reference evidence="2" key="1">
    <citation type="submission" date="2021-08" db="EMBL/GenBank/DDBJ databases">
        <title>WGS assembly of Ceratopteris richardii.</title>
        <authorList>
            <person name="Marchant D.B."/>
            <person name="Chen G."/>
            <person name="Jenkins J."/>
            <person name="Shu S."/>
            <person name="Leebens-Mack J."/>
            <person name="Grimwood J."/>
            <person name="Schmutz J."/>
            <person name="Soltis P."/>
            <person name="Soltis D."/>
            <person name="Chen Z.-H."/>
        </authorList>
    </citation>
    <scope>NUCLEOTIDE SEQUENCE</scope>
    <source>
        <strain evidence="2">Whitten #5841</strain>
        <tissue evidence="2">Leaf</tissue>
    </source>
</reference>
<comment type="caution">
    <text evidence="2">The sequence shown here is derived from an EMBL/GenBank/DDBJ whole genome shotgun (WGS) entry which is preliminary data.</text>
</comment>
<feature type="region of interest" description="Disordered" evidence="1">
    <location>
        <begin position="50"/>
        <end position="81"/>
    </location>
</feature>
<keyword evidence="3" id="KW-1185">Reference proteome</keyword>
<sequence length="283" mass="31259">MGTAVLYPQDCLRTRRLKHHDPAMIYRTESVPRARKVGVISSQNVQAGLLPLPNKSLNNSPTHKGHESKQSKPRKITDKSGGSMFLADLAQEDPTYRILQRTKQVGLSEAEEHVDPQIKDATSVPRMRASSPAFLKDSLKTVICSDSSLVQHHRSRDVCLPPLRRTSTDPAIVKHVGDRFSKSIAVNAPESGRIFPCEEERWAGPAYSSSPPPSSLPFPKLCLPRAKVISHSFTPLVKQHSISVHIPLREPYAPTNPCSMDGGASDVAFATRNLRRLLNLDAR</sequence>